<evidence type="ECO:0000256" key="8">
    <source>
        <dbReference type="HAMAP-Rule" id="MF_01937"/>
    </source>
</evidence>
<reference evidence="9 11" key="1">
    <citation type="submission" date="2016-06" db="EMBL/GenBank/DDBJ databases">
        <title>Discovery of anaerobic lithoheterotrophic haloarchaeon capable of sulfur respiration by hydrogen and formate.</title>
        <authorList>
            <person name="Sorokin D.Y."/>
            <person name="Kublanov I.V."/>
            <person name="Roman P."/>
            <person name="Sinninghe Damste J.S."/>
            <person name="Golyshin P.N."/>
            <person name="Rojo D."/>
            <person name="Ciordia S."/>
            <person name="Mena Md.C."/>
            <person name="Ferrer M."/>
            <person name="Smedile F."/>
            <person name="Messina E."/>
            <person name="La Cono V."/>
            <person name="Yakimov M.M."/>
        </authorList>
    </citation>
    <scope>NUCLEOTIDE SEQUENCE [LARGE SCALE GENOMIC DNA]</scope>
    <source>
        <strain evidence="9 11">HTSR1</strain>
    </source>
</reference>
<dbReference type="Pfam" id="PF01040">
    <property type="entry name" value="UbiA"/>
    <property type="match status" value="1"/>
</dbReference>
<dbReference type="PIRSF" id="PIRSF005355">
    <property type="entry name" value="UBIAD1"/>
    <property type="match status" value="1"/>
</dbReference>
<proteinExistence type="inferred from homology"/>
<comment type="catalytic activity">
    <reaction evidence="8">
        <text>an all-trans-polyprenyl diphosphate + 1,4-dihydroxy-2-naphthoate + H(+) = a 2-demethylmenaquinol + CO2 + diphosphate</text>
        <dbReference type="Rhea" id="RHEA:26478"/>
        <dbReference type="Rhea" id="RHEA-COMP:9563"/>
        <dbReference type="Rhea" id="RHEA-COMP:9564"/>
        <dbReference type="ChEBI" id="CHEBI:11173"/>
        <dbReference type="ChEBI" id="CHEBI:15378"/>
        <dbReference type="ChEBI" id="CHEBI:16526"/>
        <dbReference type="ChEBI" id="CHEBI:33019"/>
        <dbReference type="ChEBI" id="CHEBI:55437"/>
        <dbReference type="ChEBI" id="CHEBI:58914"/>
        <dbReference type="EC" id="2.5.1.74"/>
    </reaction>
</comment>
<protein>
    <recommendedName>
        <fullName evidence="8">1,4-dihydroxy-2-naphthoate octaprenyltransferase</fullName>
        <shortName evidence="8">DHNA-octaprenyltransferase</shortName>
        <ecNumber evidence="8">2.5.1.74</ecNumber>
    </recommendedName>
</protein>
<comment type="function">
    <text evidence="8">Conversion of 1,4-dihydroxy-2-naphthoate (DHNA) to demethylmenaquinone (DMK).</text>
</comment>
<dbReference type="PANTHER" id="PTHR13929:SF0">
    <property type="entry name" value="UBIA PRENYLTRANSFERASE DOMAIN-CONTAINING PROTEIN 1"/>
    <property type="match status" value="1"/>
</dbReference>
<evidence type="ECO:0000256" key="1">
    <source>
        <dbReference type="ARBA" id="ARBA00004651"/>
    </source>
</evidence>
<keyword evidence="12" id="KW-1185">Reference proteome</keyword>
<dbReference type="NCBIfam" id="TIGR00751">
    <property type="entry name" value="menA"/>
    <property type="match status" value="1"/>
</dbReference>
<dbReference type="GO" id="GO:0009234">
    <property type="term" value="P:menaquinone biosynthetic process"/>
    <property type="evidence" value="ECO:0007669"/>
    <property type="project" value="UniProtKB-UniRule"/>
</dbReference>
<dbReference type="STRING" id="1873524.HSR6_1366"/>
<evidence type="ECO:0000256" key="6">
    <source>
        <dbReference type="ARBA" id="ARBA00022989"/>
    </source>
</evidence>
<keyword evidence="3 8" id="KW-1003">Cell membrane</keyword>
<feature type="transmembrane region" description="Helical" evidence="8">
    <location>
        <begin position="96"/>
        <end position="114"/>
    </location>
</feature>
<dbReference type="GO" id="GO:0005886">
    <property type="term" value="C:plasma membrane"/>
    <property type="evidence" value="ECO:0007669"/>
    <property type="project" value="UniProtKB-SubCell"/>
</dbReference>
<keyword evidence="7 8" id="KW-0472">Membrane</keyword>
<dbReference type="EMBL" id="CP016070">
    <property type="protein sequence ID" value="AOW80470.1"/>
    <property type="molecule type" value="Genomic_DNA"/>
</dbReference>
<keyword evidence="5 8" id="KW-0812">Transmembrane</keyword>
<feature type="transmembrane region" description="Helical" evidence="8">
    <location>
        <begin position="252"/>
        <end position="272"/>
    </location>
</feature>
<dbReference type="RefSeq" id="WP_070365158.1">
    <property type="nucleotide sequence ID" value="NZ_CP016070.1"/>
</dbReference>
<organism evidence="9 11">
    <name type="scientific">Halodesulfurarchaeum formicicum</name>
    <dbReference type="NCBI Taxonomy" id="1873524"/>
    <lineage>
        <taxon>Archaea</taxon>
        <taxon>Methanobacteriati</taxon>
        <taxon>Methanobacteriota</taxon>
        <taxon>Stenosarchaea group</taxon>
        <taxon>Halobacteria</taxon>
        <taxon>Halobacteriales</taxon>
        <taxon>Halobacteriaceae</taxon>
        <taxon>Halodesulfurarchaeum</taxon>
    </lineage>
</organism>
<dbReference type="GO" id="GO:0042371">
    <property type="term" value="P:vitamin K biosynthetic process"/>
    <property type="evidence" value="ECO:0007669"/>
    <property type="project" value="TreeGrafter"/>
</dbReference>
<evidence type="ECO:0000256" key="5">
    <source>
        <dbReference type="ARBA" id="ARBA00022692"/>
    </source>
</evidence>
<reference evidence="10" key="3">
    <citation type="journal article" date="2017" name="ISME J.">
        <title>Discovery of anaerobic lithoheterotrophic haloarchaea, ubiquitous in hypersaline habitats.</title>
        <authorList>
            <person name="Sorokin D.Y."/>
            <person name="Messina E."/>
            <person name="Smedile F."/>
            <person name="Roman P."/>
            <person name="Damste J.S.S."/>
            <person name="Ciordia S."/>
            <person name="Mena M.C."/>
            <person name="Ferrer M."/>
            <person name="Golyshin P.N."/>
            <person name="Kublanov I.V."/>
            <person name="Samarov N.I."/>
            <person name="Toshchakov S.V."/>
            <person name="La Cono V."/>
            <person name="Yakimov M.M."/>
        </authorList>
    </citation>
    <scope>NUCLEOTIDE SEQUENCE</scope>
    <source>
        <strain evidence="10">HSR6</strain>
    </source>
</reference>
<evidence type="ECO:0000256" key="4">
    <source>
        <dbReference type="ARBA" id="ARBA00022679"/>
    </source>
</evidence>
<keyword evidence="4 8" id="KW-0808">Transferase</keyword>
<dbReference type="EMBL" id="CP016804">
    <property type="protein sequence ID" value="APE95809.1"/>
    <property type="molecule type" value="Genomic_DNA"/>
</dbReference>
<comment type="subcellular location">
    <subcellularLocation>
        <location evidence="1 8">Cell membrane</location>
        <topology evidence="1 8">Multi-pass membrane protein</topology>
    </subcellularLocation>
</comment>
<feature type="transmembrane region" description="Helical" evidence="8">
    <location>
        <begin position="229"/>
        <end position="246"/>
    </location>
</feature>
<evidence type="ECO:0000256" key="2">
    <source>
        <dbReference type="ARBA" id="ARBA00022428"/>
    </source>
</evidence>
<dbReference type="PANTHER" id="PTHR13929">
    <property type="entry name" value="1,4-DIHYDROXY-2-NAPHTHOATE OCTAPRENYLTRANSFERASE"/>
    <property type="match status" value="1"/>
</dbReference>
<evidence type="ECO:0000256" key="3">
    <source>
        <dbReference type="ARBA" id="ARBA00022475"/>
    </source>
</evidence>
<dbReference type="NCBIfam" id="NF004751">
    <property type="entry name" value="PRK06080.1-3"/>
    <property type="match status" value="1"/>
</dbReference>
<feature type="transmembrane region" description="Helical" evidence="8">
    <location>
        <begin position="151"/>
        <end position="169"/>
    </location>
</feature>
<dbReference type="Gene3D" id="1.10.357.140">
    <property type="entry name" value="UbiA prenyltransferase"/>
    <property type="match status" value="1"/>
</dbReference>
<feature type="transmembrane region" description="Helical" evidence="8">
    <location>
        <begin position="189"/>
        <end position="208"/>
    </location>
</feature>
<name>A0A1D8S536_9EURY</name>
<dbReference type="InterPro" id="IPR044878">
    <property type="entry name" value="UbiA_sf"/>
</dbReference>
<dbReference type="Proteomes" id="UP000185608">
    <property type="component" value="Chromosome"/>
</dbReference>
<comment type="similarity">
    <text evidence="8">Belongs to the MenA family. Type 1 subfamily.</text>
</comment>
<dbReference type="CDD" id="cd13962">
    <property type="entry name" value="PT_UbiA_UBIAD1"/>
    <property type="match status" value="1"/>
</dbReference>
<dbReference type="KEGG" id="halh:HTSR_1293"/>
<evidence type="ECO:0000313" key="9">
    <source>
        <dbReference type="EMBL" id="AOW80470.1"/>
    </source>
</evidence>
<feature type="transmembrane region" description="Helical" evidence="8">
    <location>
        <begin position="120"/>
        <end position="139"/>
    </location>
</feature>
<evidence type="ECO:0000313" key="11">
    <source>
        <dbReference type="Proteomes" id="UP000185608"/>
    </source>
</evidence>
<evidence type="ECO:0000313" key="12">
    <source>
        <dbReference type="Proteomes" id="UP000186165"/>
    </source>
</evidence>
<dbReference type="GO" id="GO:0046428">
    <property type="term" value="F:1,4-dihydroxy-2-naphthoate polyprenyltransferase activity"/>
    <property type="evidence" value="ECO:0007669"/>
    <property type="project" value="UniProtKB-UniRule"/>
</dbReference>
<dbReference type="InterPro" id="IPR004657">
    <property type="entry name" value="MenA"/>
</dbReference>
<keyword evidence="6 8" id="KW-1133">Transmembrane helix</keyword>
<dbReference type="GeneID" id="30417895"/>
<accession>A0A1J1AE04</accession>
<reference evidence="12" key="2">
    <citation type="submission" date="2016-08" db="EMBL/GenBank/DDBJ databases">
        <title>Discovery of first anaerobic lithoheterotrophic haloarchae widely represented in hypersaline habitats.</title>
        <authorList>
            <person name="Sorokin D.Y."/>
            <person name="Kublanov I.V."/>
            <person name="Roman P."/>
            <person name="Sinninghe Damste J.S."/>
            <person name="Golyshin P.N."/>
            <person name="Rojo D."/>
            <person name="Ciordia S."/>
            <person name="Mena Md.C."/>
            <person name="Ferrer M."/>
            <person name="Smedile F."/>
            <person name="Messina E."/>
            <person name="La Cono V."/>
            <person name="Yakimov M.M."/>
        </authorList>
    </citation>
    <scope>NUCLEOTIDE SEQUENCE [LARGE SCALE GENOMIC DNA]</scope>
    <source>
        <strain evidence="12">HSR6</strain>
    </source>
</reference>
<dbReference type="EC" id="2.5.1.74" evidence="8"/>
<accession>A0A1D8S536</accession>
<dbReference type="AlphaFoldDB" id="A0A1D8S536"/>
<dbReference type="PATRIC" id="fig|1855411.3.peg.1292"/>
<dbReference type="OrthoDB" id="203724at2157"/>
<comment type="pathway">
    <text evidence="8">Quinol/quinone metabolism; menaquinone biosynthesis; menaquinol from 1,4-dihydroxy-2-naphthoate: step 1/2.</text>
</comment>
<dbReference type="HAMAP" id="MF_01937">
    <property type="entry name" value="MenA_1"/>
    <property type="match status" value="1"/>
</dbReference>
<dbReference type="InterPro" id="IPR026046">
    <property type="entry name" value="UBIAD1"/>
</dbReference>
<dbReference type="UniPathway" id="UPA00079">
    <property type="reaction ID" value="UER00168"/>
</dbReference>
<evidence type="ECO:0000256" key="7">
    <source>
        <dbReference type="ARBA" id="ARBA00023136"/>
    </source>
</evidence>
<evidence type="ECO:0000313" key="10">
    <source>
        <dbReference type="EMBL" id="APE95809.1"/>
    </source>
</evidence>
<dbReference type="InterPro" id="IPR000537">
    <property type="entry name" value="UbiA_prenyltransferase"/>
</dbReference>
<keyword evidence="2 8" id="KW-0474">Menaquinone biosynthesis</keyword>
<dbReference type="KEGG" id="hhsr:HSR6_1366"/>
<gene>
    <name evidence="8 9" type="primary">menA</name>
    <name evidence="10" type="synonym">menA2</name>
    <name evidence="10" type="ORF">HSR6_1366</name>
    <name evidence="9" type="ORF">HTSR_1293</name>
</gene>
<dbReference type="Proteomes" id="UP000186165">
    <property type="component" value="Chromosome"/>
</dbReference>
<sequence length="311" mass="32443">MADTADISRREAWVIAARPHVKPAGAAPVIVGTGLAVHQGVFAALPAIAALLGALLIQTGTDFANDYFDYAKGVDSDESAGYVRVSQSGLIPARRVFGAAVLCYGLAFLLGIYLVSIGGLPIVVVGLASIASGFAYSGGPYPIASHGLGDIFAFLFFGVIAVTGTYYVQASAVLLETIPVTVHPETLPLAAIVASLSMGGLITNILVVNNIRDIEDDRAAGKHTLAVHLGYRFSRVEYVLLTALAYAVPLWFFFRGAGVVVLLPVLSLPLAISATRQLYAGRDTETLNPALERTGKLVAAFGVLFGVGLAL</sequence>